<keyword evidence="1" id="KW-0479">Metal-binding</keyword>
<dbReference type="PROSITE" id="PS00028">
    <property type="entry name" value="ZINC_FINGER_C2H2_1"/>
    <property type="match status" value="1"/>
</dbReference>
<dbReference type="GO" id="GO:0008270">
    <property type="term" value="F:zinc ion binding"/>
    <property type="evidence" value="ECO:0007669"/>
    <property type="project" value="UniProtKB-KW"/>
</dbReference>
<dbReference type="InterPro" id="IPR036236">
    <property type="entry name" value="Znf_C2H2_sf"/>
</dbReference>
<gene>
    <name evidence="7" type="ORF">AMAG_13562</name>
</gene>
<evidence type="ECO:0000256" key="3">
    <source>
        <dbReference type="ARBA" id="ARBA00022833"/>
    </source>
</evidence>
<dbReference type="STRING" id="578462.A0A0L0T2F5"/>
<dbReference type="Proteomes" id="UP000054350">
    <property type="component" value="Unassembled WGS sequence"/>
</dbReference>
<keyword evidence="2 4" id="KW-0863">Zinc-finger</keyword>
<accession>A0A0L0T2F5</accession>
<reference evidence="8" key="2">
    <citation type="submission" date="2009-11" db="EMBL/GenBank/DDBJ databases">
        <title>The Genome Sequence of Allomyces macrogynus strain ATCC 38327.</title>
        <authorList>
            <consortium name="The Broad Institute Genome Sequencing Platform"/>
            <person name="Russ C."/>
            <person name="Cuomo C."/>
            <person name="Shea T."/>
            <person name="Young S.K."/>
            <person name="Zeng Q."/>
            <person name="Koehrsen M."/>
            <person name="Haas B."/>
            <person name="Borodovsky M."/>
            <person name="Guigo R."/>
            <person name="Alvarado L."/>
            <person name="Berlin A."/>
            <person name="Borenstein D."/>
            <person name="Chen Z."/>
            <person name="Engels R."/>
            <person name="Freedman E."/>
            <person name="Gellesch M."/>
            <person name="Goldberg J."/>
            <person name="Griggs A."/>
            <person name="Gujja S."/>
            <person name="Heiman D."/>
            <person name="Hepburn T."/>
            <person name="Howarth C."/>
            <person name="Jen D."/>
            <person name="Larson L."/>
            <person name="Lewis B."/>
            <person name="Mehta T."/>
            <person name="Park D."/>
            <person name="Pearson M."/>
            <person name="Roberts A."/>
            <person name="Saif S."/>
            <person name="Shenoy N."/>
            <person name="Sisk P."/>
            <person name="Stolte C."/>
            <person name="Sykes S."/>
            <person name="Walk T."/>
            <person name="White J."/>
            <person name="Yandava C."/>
            <person name="Burger G."/>
            <person name="Gray M.W."/>
            <person name="Holland P.W.H."/>
            <person name="King N."/>
            <person name="Lang F.B.F."/>
            <person name="Roger A.J."/>
            <person name="Ruiz-Trillo I."/>
            <person name="Lander E."/>
            <person name="Nusbaum C."/>
        </authorList>
    </citation>
    <scope>NUCLEOTIDE SEQUENCE [LARGE SCALE GENOMIC DNA]</scope>
    <source>
        <strain evidence="8">ATCC 38327</strain>
    </source>
</reference>
<feature type="compositionally biased region" description="Low complexity" evidence="5">
    <location>
        <begin position="237"/>
        <end position="267"/>
    </location>
</feature>
<dbReference type="EMBL" id="GG745358">
    <property type="protein sequence ID" value="KNE68926.1"/>
    <property type="molecule type" value="Genomic_DNA"/>
</dbReference>
<feature type="compositionally biased region" description="Low complexity" evidence="5">
    <location>
        <begin position="202"/>
        <end position="211"/>
    </location>
</feature>
<name>A0A0L0T2F5_ALLM3</name>
<dbReference type="SUPFAM" id="SSF57667">
    <property type="entry name" value="beta-beta-alpha zinc fingers"/>
    <property type="match status" value="1"/>
</dbReference>
<feature type="compositionally biased region" description="Basic and acidic residues" evidence="5">
    <location>
        <begin position="98"/>
        <end position="120"/>
    </location>
</feature>
<keyword evidence="3" id="KW-0862">Zinc</keyword>
<dbReference type="eggNOG" id="KOG2184">
    <property type="taxonomic scope" value="Eukaryota"/>
</dbReference>
<evidence type="ECO:0000256" key="1">
    <source>
        <dbReference type="ARBA" id="ARBA00022723"/>
    </source>
</evidence>
<dbReference type="Gene3D" id="3.30.160.60">
    <property type="entry name" value="Classic Zinc Finger"/>
    <property type="match status" value="1"/>
</dbReference>
<evidence type="ECO:0000313" key="7">
    <source>
        <dbReference type="EMBL" id="KNE68926.1"/>
    </source>
</evidence>
<evidence type="ECO:0000256" key="5">
    <source>
        <dbReference type="SAM" id="MobiDB-lite"/>
    </source>
</evidence>
<organism evidence="7 8">
    <name type="scientific">Allomyces macrogynus (strain ATCC 38327)</name>
    <name type="common">Allomyces javanicus var. macrogynus</name>
    <dbReference type="NCBI Taxonomy" id="578462"/>
    <lineage>
        <taxon>Eukaryota</taxon>
        <taxon>Fungi</taxon>
        <taxon>Fungi incertae sedis</taxon>
        <taxon>Blastocladiomycota</taxon>
        <taxon>Blastocladiomycetes</taxon>
        <taxon>Blastocladiales</taxon>
        <taxon>Blastocladiaceae</taxon>
        <taxon>Allomyces</taxon>
    </lineage>
</organism>
<dbReference type="PANTHER" id="PTHR47251">
    <property type="entry name" value="FINGER DOMAIN PROTEIN, PUTATIVE (AFU_ORTHOLOGUE AFUA_3G04180)-RELATED"/>
    <property type="match status" value="1"/>
</dbReference>
<feature type="compositionally biased region" description="Pro residues" evidence="5">
    <location>
        <begin position="178"/>
        <end position="201"/>
    </location>
</feature>
<dbReference type="OMA" id="DMKENTR"/>
<evidence type="ECO:0000256" key="2">
    <source>
        <dbReference type="ARBA" id="ARBA00022771"/>
    </source>
</evidence>
<dbReference type="PROSITE" id="PS50157">
    <property type="entry name" value="ZINC_FINGER_C2H2_2"/>
    <property type="match status" value="1"/>
</dbReference>
<dbReference type="Pfam" id="PF12171">
    <property type="entry name" value="zf-C2H2_jaz"/>
    <property type="match status" value="1"/>
</dbReference>
<keyword evidence="8" id="KW-1185">Reference proteome</keyword>
<dbReference type="OrthoDB" id="4822at2759"/>
<evidence type="ECO:0000259" key="6">
    <source>
        <dbReference type="PROSITE" id="PS50157"/>
    </source>
</evidence>
<sequence length="290" mass="30576">MTTNVGTLGLGKLAQDQRIAASAGARPATTAERIARESGVDRTKREQLVQEVAETQAIKAQVLRPFYCELCDKQYAKATAFENHLSSYDHHHRKRLKALRESERKPKGEGERAAKRAKKEDEDEVLRMMRAATGAGAAGSAALVYVAPAPPTMATPTANWPPLPGRVTPPGSSSSPSFPWPPPPPPPAVGGPHPPWPPAPPGHFSASFVPGFPMPPPPPGMAPWPMVPPPPVPALPVPGAAPVHSADPPQPAPASSASTTPPATRAPLRMNFAKPLQLRPTMSFGKKAGS</sequence>
<dbReference type="InterPro" id="IPR022755">
    <property type="entry name" value="Znf_C2H2_jaz"/>
</dbReference>
<dbReference type="PANTHER" id="PTHR47251:SF1">
    <property type="entry name" value="FINGER DOMAIN PROTEIN, PUTATIVE (AFU_ORTHOLOGUE AFUA_3G04180)-RELATED"/>
    <property type="match status" value="1"/>
</dbReference>
<feature type="region of interest" description="Disordered" evidence="5">
    <location>
        <begin position="157"/>
        <end position="290"/>
    </location>
</feature>
<feature type="region of interest" description="Disordered" evidence="5">
    <location>
        <begin position="87"/>
        <end position="124"/>
    </location>
</feature>
<proteinExistence type="predicted"/>
<evidence type="ECO:0000256" key="4">
    <source>
        <dbReference type="PROSITE-ProRule" id="PRU00042"/>
    </source>
</evidence>
<reference evidence="7 8" key="1">
    <citation type="submission" date="2009-11" db="EMBL/GenBank/DDBJ databases">
        <title>Annotation of Allomyces macrogynus ATCC 38327.</title>
        <authorList>
            <consortium name="The Broad Institute Genome Sequencing Platform"/>
            <person name="Russ C."/>
            <person name="Cuomo C."/>
            <person name="Burger G."/>
            <person name="Gray M.W."/>
            <person name="Holland P.W.H."/>
            <person name="King N."/>
            <person name="Lang F.B.F."/>
            <person name="Roger A.J."/>
            <person name="Ruiz-Trillo I."/>
            <person name="Young S.K."/>
            <person name="Zeng Q."/>
            <person name="Gargeya S."/>
            <person name="Fitzgerald M."/>
            <person name="Haas B."/>
            <person name="Abouelleil A."/>
            <person name="Alvarado L."/>
            <person name="Arachchi H.M."/>
            <person name="Berlin A."/>
            <person name="Chapman S.B."/>
            <person name="Gearin G."/>
            <person name="Goldberg J."/>
            <person name="Griggs A."/>
            <person name="Gujja S."/>
            <person name="Hansen M."/>
            <person name="Heiman D."/>
            <person name="Howarth C."/>
            <person name="Larimer J."/>
            <person name="Lui A."/>
            <person name="MacDonald P.J.P."/>
            <person name="McCowen C."/>
            <person name="Montmayeur A."/>
            <person name="Murphy C."/>
            <person name="Neiman D."/>
            <person name="Pearson M."/>
            <person name="Priest M."/>
            <person name="Roberts A."/>
            <person name="Saif S."/>
            <person name="Shea T."/>
            <person name="Sisk P."/>
            <person name="Stolte C."/>
            <person name="Sykes S."/>
            <person name="Wortman J."/>
            <person name="Nusbaum C."/>
            <person name="Birren B."/>
        </authorList>
    </citation>
    <scope>NUCLEOTIDE SEQUENCE [LARGE SCALE GENOMIC DNA]</scope>
    <source>
        <strain evidence="7 8">ATCC 38327</strain>
    </source>
</reference>
<protein>
    <recommendedName>
        <fullName evidence="6">C2H2-type domain-containing protein</fullName>
    </recommendedName>
</protein>
<feature type="domain" description="C2H2-type" evidence="6">
    <location>
        <begin position="66"/>
        <end position="95"/>
    </location>
</feature>
<dbReference type="InterPro" id="IPR013087">
    <property type="entry name" value="Znf_C2H2_type"/>
</dbReference>
<feature type="compositionally biased region" description="Pro residues" evidence="5">
    <location>
        <begin position="212"/>
        <end position="236"/>
    </location>
</feature>
<evidence type="ECO:0000313" key="8">
    <source>
        <dbReference type="Proteomes" id="UP000054350"/>
    </source>
</evidence>
<dbReference type="VEuPathDB" id="FungiDB:AMAG_13562"/>
<dbReference type="AlphaFoldDB" id="A0A0L0T2F5"/>